<evidence type="ECO:0000313" key="2">
    <source>
        <dbReference type="Proteomes" id="UP001476798"/>
    </source>
</evidence>
<comment type="caution">
    <text evidence="1">The sequence shown here is derived from an EMBL/GenBank/DDBJ whole genome shotgun (WGS) entry which is preliminary data.</text>
</comment>
<gene>
    <name evidence="1" type="ORF">GOODEAATRI_004791</name>
</gene>
<name>A0ABV0NSA4_9TELE</name>
<proteinExistence type="predicted"/>
<organism evidence="1 2">
    <name type="scientific">Goodea atripinnis</name>
    <dbReference type="NCBI Taxonomy" id="208336"/>
    <lineage>
        <taxon>Eukaryota</taxon>
        <taxon>Metazoa</taxon>
        <taxon>Chordata</taxon>
        <taxon>Craniata</taxon>
        <taxon>Vertebrata</taxon>
        <taxon>Euteleostomi</taxon>
        <taxon>Actinopterygii</taxon>
        <taxon>Neopterygii</taxon>
        <taxon>Teleostei</taxon>
        <taxon>Neoteleostei</taxon>
        <taxon>Acanthomorphata</taxon>
        <taxon>Ovalentaria</taxon>
        <taxon>Atherinomorphae</taxon>
        <taxon>Cyprinodontiformes</taxon>
        <taxon>Goodeidae</taxon>
        <taxon>Goodea</taxon>
    </lineage>
</organism>
<sequence>MTDRRHSAPLTPDLWRYSTRARPRARGELDLSNQLDTCLMSKKEGLLSHKAILSS</sequence>
<dbReference type="Proteomes" id="UP001476798">
    <property type="component" value="Unassembled WGS sequence"/>
</dbReference>
<dbReference type="EMBL" id="JAHRIO010050181">
    <property type="protein sequence ID" value="MEQ2174150.1"/>
    <property type="molecule type" value="Genomic_DNA"/>
</dbReference>
<evidence type="ECO:0000313" key="1">
    <source>
        <dbReference type="EMBL" id="MEQ2174150.1"/>
    </source>
</evidence>
<protein>
    <submittedName>
        <fullName evidence="1">Uncharacterized protein</fullName>
    </submittedName>
</protein>
<accession>A0ABV0NSA4</accession>
<reference evidence="1 2" key="1">
    <citation type="submission" date="2021-06" db="EMBL/GenBank/DDBJ databases">
        <authorList>
            <person name="Palmer J.M."/>
        </authorList>
    </citation>
    <scope>NUCLEOTIDE SEQUENCE [LARGE SCALE GENOMIC DNA]</scope>
    <source>
        <strain evidence="1 2">GA_2019</strain>
        <tissue evidence="1">Muscle</tissue>
    </source>
</reference>
<feature type="non-terminal residue" evidence="1">
    <location>
        <position position="55"/>
    </location>
</feature>
<keyword evidence="2" id="KW-1185">Reference proteome</keyword>